<dbReference type="AlphaFoldDB" id="A0A0E3LNT6"/>
<accession>A0A0E3LNT6</accession>
<evidence type="ECO:0000313" key="2">
    <source>
        <dbReference type="Proteomes" id="UP000033033"/>
    </source>
</evidence>
<organism evidence="1 2">
    <name type="scientific">Methanosarcina barkeri MS</name>
    <dbReference type="NCBI Taxonomy" id="1434108"/>
    <lineage>
        <taxon>Archaea</taxon>
        <taxon>Methanobacteriati</taxon>
        <taxon>Methanobacteriota</taxon>
        <taxon>Stenosarchaea group</taxon>
        <taxon>Methanomicrobia</taxon>
        <taxon>Methanosarcinales</taxon>
        <taxon>Methanosarcinaceae</taxon>
        <taxon>Methanosarcina</taxon>
    </lineage>
</organism>
<dbReference type="EMBL" id="CP009528">
    <property type="protein sequence ID" value="AKB55336.1"/>
    <property type="molecule type" value="Genomic_DNA"/>
</dbReference>
<dbReference type="NCBIfam" id="TIGR04088">
    <property type="entry name" value="cognate_SipW"/>
    <property type="match status" value="1"/>
</dbReference>
<reference evidence="1 2" key="1">
    <citation type="submission" date="2014-07" db="EMBL/GenBank/DDBJ databases">
        <title>Methanogenic archaea and the global carbon cycle.</title>
        <authorList>
            <person name="Henriksen J.R."/>
            <person name="Luke J."/>
            <person name="Reinhart S."/>
            <person name="Benedict M.N."/>
            <person name="Youngblut N.D."/>
            <person name="Metcalf M.E."/>
            <person name="Whitaker R.J."/>
            <person name="Metcalf W.W."/>
        </authorList>
    </citation>
    <scope>NUCLEOTIDE SEQUENCE [LARGE SCALE GENOMIC DNA]</scope>
    <source>
        <strain evidence="1 2">MS</strain>
    </source>
</reference>
<dbReference type="Proteomes" id="UP000033033">
    <property type="component" value="Chromosome"/>
</dbReference>
<name>A0A0E3LNT6_METBA</name>
<dbReference type="GeneID" id="24845617"/>
<gene>
    <name evidence="1" type="ORF">MSBRM_2338</name>
</gene>
<keyword evidence="2" id="KW-1185">Reference proteome</keyword>
<sequence>MKLIPSVLLISFVLLLASAGTWASYTDVETASGEVFTAGTMDLYMEDNGPDINEEWTLINMVPGMSSIPGQLNIYNIGTMEADKLEVKITFATECTELGMDSYLKVDSMKYTPYSSGTPMNLLSYVSDSNGNGFIDLADLNGFTLDNLPAPAPTSLDVTGRPVAGSSNNDFNMEVSFDINAPNEYQGDATTLTMRFEMKQK</sequence>
<dbReference type="PROSITE" id="PS00018">
    <property type="entry name" value="EF_HAND_1"/>
    <property type="match status" value="1"/>
</dbReference>
<dbReference type="PATRIC" id="fig|1434108.4.peg.2987"/>
<dbReference type="RefSeq" id="WP_048116373.1">
    <property type="nucleotide sequence ID" value="NZ_CP009528.1"/>
</dbReference>
<dbReference type="KEGG" id="mby:MSBRM_2338"/>
<dbReference type="InterPro" id="IPR018247">
    <property type="entry name" value="EF_Hand_1_Ca_BS"/>
</dbReference>
<protein>
    <submittedName>
        <fullName evidence="1">Uncharacterized protein</fullName>
    </submittedName>
</protein>
<dbReference type="HOGENOM" id="CLU_117485_0_0_2"/>
<evidence type="ECO:0000313" key="1">
    <source>
        <dbReference type="EMBL" id="AKB55336.1"/>
    </source>
</evidence>
<dbReference type="InterPro" id="IPR023833">
    <property type="entry name" value="Signal_pept_SipW-depend-type"/>
</dbReference>
<proteinExistence type="predicted"/>